<protein>
    <submittedName>
        <fullName evidence="1">Uncharacterized protein</fullName>
    </submittedName>
</protein>
<dbReference type="RefSeq" id="WP_270151863.1">
    <property type="nucleotide sequence ID" value="NZ_CP115452.1"/>
</dbReference>
<proteinExistence type="predicted"/>
<keyword evidence="2" id="KW-1185">Reference proteome</keyword>
<evidence type="ECO:0000313" key="2">
    <source>
        <dbReference type="Proteomes" id="UP001212821"/>
    </source>
</evidence>
<dbReference type="EMBL" id="CP115452">
    <property type="protein sequence ID" value="WBP92141.1"/>
    <property type="molecule type" value="Genomic_DNA"/>
</dbReference>
<accession>A0ABY7QI25</accession>
<evidence type="ECO:0000313" key="1">
    <source>
        <dbReference type="EMBL" id="WBP92141.1"/>
    </source>
</evidence>
<geneLocation type="plasmid" evidence="1 2">
    <name>punmamed3</name>
</geneLocation>
<organism evidence="1 2">
    <name type="scientific">Kitasatospora cathayae</name>
    <dbReference type="NCBI Taxonomy" id="3004092"/>
    <lineage>
        <taxon>Bacteria</taxon>
        <taxon>Bacillati</taxon>
        <taxon>Actinomycetota</taxon>
        <taxon>Actinomycetes</taxon>
        <taxon>Kitasatosporales</taxon>
        <taxon>Streptomycetaceae</taxon>
        <taxon>Kitasatospora</taxon>
    </lineage>
</organism>
<reference evidence="1 2" key="1">
    <citation type="submission" date="2022-12" db="EMBL/GenBank/DDBJ databases">
        <title>HUAS 3-15.</title>
        <authorList>
            <person name="Mo P."/>
        </authorList>
    </citation>
    <scope>NUCLEOTIDE SEQUENCE [LARGE SCALE GENOMIC DNA]</scope>
    <source>
        <strain evidence="1 2">HUAS 3-15</strain>
        <plasmid evidence="1 2">punmamed3</plasmid>
    </source>
</reference>
<sequence length="57" mass="6180">MRVHRTEHARHFTVLPNAVLQFRRLSYTARGLLALRSTSSTSAMVTGGNNGPRGASA</sequence>
<gene>
    <name evidence="1" type="ORF">O1G21_40695</name>
</gene>
<dbReference type="Proteomes" id="UP001212821">
    <property type="component" value="Plasmid punmamed3"/>
</dbReference>
<name>A0ABY7QI25_9ACTN</name>
<keyword evidence="1" id="KW-0614">Plasmid</keyword>